<evidence type="ECO:0000313" key="1">
    <source>
        <dbReference type="EMBL" id="JAD62962.1"/>
    </source>
</evidence>
<proteinExistence type="predicted"/>
<sequence>MNRWESEGVGGGLLCSFSNFSTFLLFLKNHLIHLYLTEG</sequence>
<dbReference type="EMBL" id="GBRH01234933">
    <property type="protein sequence ID" value="JAD62962.1"/>
    <property type="molecule type" value="Transcribed_RNA"/>
</dbReference>
<organism evidence="1">
    <name type="scientific">Arundo donax</name>
    <name type="common">Giant reed</name>
    <name type="synonym">Donax arundinaceus</name>
    <dbReference type="NCBI Taxonomy" id="35708"/>
    <lineage>
        <taxon>Eukaryota</taxon>
        <taxon>Viridiplantae</taxon>
        <taxon>Streptophyta</taxon>
        <taxon>Embryophyta</taxon>
        <taxon>Tracheophyta</taxon>
        <taxon>Spermatophyta</taxon>
        <taxon>Magnoliopsida</taxon>
        <taxon>Liliopsida</taxon>
        <taxon>Poales</taxon>
        <taxon>Poaceae</taxon>
        <taxon>PACMAD clade</taxon>
        <taxon>Arundinoideae</taxon>
        <taxon>Arundineae</taxon>
        <taxon>Arundo</taxon>
    </lineage>
</organism>
<reference evidence="1" key="1">
    <citation type="submission" date="2014-09" db="EMBL/GenBank/DDBJ databases">
        <authorList>
            <person name="Magalhaes I.L.F."/>
            <person name="Oliveira U."/>
            <person name="Santos F.R."/>
            <person name="Vidigal T.H.D.A."/>
            <person name="Brescovit A.D."/>
            <person name="Santos A.J."/>
        </authorList>
    </citation>
    <scope>NUCLEOTIDE SEQUENCE</scope>
    <source>
        <tissue evidence="1">Shoot tissue taken approximately 20 cm above the soil surface</tissue>
    </source>
</reference>
<dbReference type="AlphaFoldDB" id="A0A0A9BUM6"/>
<protein>
    <submittedName>
        <fullName evidence="1">Uncharacterized protein</fullName>
    </submittedName>
</protein>
<accession>A0A0A9BUM6</accession>
<reference evidence="1" key="2">
    <citation type="journal article" date="2015" name="Data Brief">
        <title>Shoot transcriptome of the giant reed, Arundo donax.</title>
        <authorList>
            <person name="Barrero R.A."/>
            <person name="Guerrero F.D."/>
            <person name="Moolhuijzen P."/>
            <person name="Goolsby J.A."/>
            <person name="Tidwell J."/>
            <person name="Bellgard S.E."/>
            <person name="Bellgard M.I."/>
        </authorList>
    </citation>
    <scope>NUCLEOTIDE SEQUENCE</scope>
    <source>
        <tissue evidence="1">Shoot tissue taken approximately 20 cm above the soil surface</tissue>
    </source>
</reference>
<name>A0A0A9BUM6_ARUDO</name>